<evidence type="ECO:0000313" key="2">
    <source>
        <dbReference type="EMBL" id="OMJ75681.1"/>
    </source>
</evidence>
<feature type="region of interest" description="Disordered" evidence="1">
    <location>
        <begin position="244"/>
        <end position="272"/>
    </location>
</feature>
<evidence type="ECO:0000256" key="1">
    <source>
        <dbReference type="SAM" id="MobiDB-lite"/>
    </source>
</evidence>
<sequence length="272" mass="31259">MDFFKELTQDIMIRDYLKDFPEDGWKEALKKTLLYGIHSLKALENLGLASPKLEKIPALHSELSEMKKTVAVIETNLSTILNEAEESRENKKKSENSKENTFKQGRTRGISQKNLKDKSKICQSAVLRGNSKDNIKQPPFKLTGKEKPEVQRKIPKYLQNIDSKIKEDVQKTRKNVLELNNRTEKKTKDQEMKFDDLRNQDGNNKKDIISDRNDEGSDSSFSEFKVAEDVKEFYQKEFSKLLPFTTTERSRGKRGNRGNAMVFASSPSDSDA</sequence>
<proteinExistence type="predicted"/>
<comment type="caution">
    <text evidence="2">The sequence shown here is derived from an EMBL/GenBank/DDBJ whole genome shotgun (WGS) entry which is preliminary data.</text>
</comment>
<dbReference type="EMBL" id="MPUH01000675">
    <property type="protein sequence ID" value="OMJ75681.1"/>
    <property type="molecule type" value="Genomic_DNA"/>
</dbReference>
<keyword evidence="3" id="KW-1185">Reference proteome</keyword>
<feature type="compositionally biased region" description="Basic and acidic residues" evidence="1">
    <location>
        <begin position="85"/>
        <end position="101"/>
    </location>
</feature>
<evidence type="ECO:0000313" key="3">
    <source>
        <dbReference type="Proteomes" id="UP000187209"/>
    </source>
</evidence>
<feature type="compositionally biased region" description="Basic and acidic residues" evidence="1">
    <location>
        <begin position="181"/>
        <end position="215"/>
    </location>
</feature>
<reference evidence="2 3" key="1">
    <citation type="submission" date="2016-11" db="EMBL/GenBank/DDBJ databases">
        <title>The macronuclear genome of Stentor coeruleus: a giant cell with tiny introns.</title>
        <authorList>
            <person name="Slabodnick M."/>
            <person name="Ruby J.G."/>
            <person name="Reiff S.B."/>
            <person name="Swart E.C."/>
            <person name="Gosai S."/>
            <person name="Prabakaran S."/>
            <person name="Witkowska E."/>
            <person name="Larue G.E."/>
            <person name="Fisher S."/>
            <person name="Freeman R.M."/>
            <person name="Gunawardena J."/>
            <person name="Chu W."/>
            <person name="Stover N.A."/>
            <person name="Gregory B.D."/>
            <person name="Nowacki M."/>
            <person name="Derisi J."/>
            <person name="Roy S.W."/>
            <person name="Marshall W.F."/>
            <person name="Sood P."/>
        </authorList>
    </citation>
    <scope>NUCLEOTIDE SEQUENCE [LARGE SCALE GENOMIC DNA]</scope>
    <source>
        <strain evidence="2">WM001</strain>
    </source>
</reference>
<accession>A0A1R2BG07</accession>
<protein>
    <submittedName>
        <fullName evidence="2">Uncharacterized protein</fullName>
    </submittedName>
</protein>
<name>A0A1R2BG07_9CILI</name>
<feature type="region of interest" description="Disordered" evidence="1">
    <location>
        <begin position="83"/>
        <end position="117"/>
    </location>
</feature>
<feature type="region of interest" description="Disordered" evidence="1">
    <location>
        <begin position="176"/>
        <end position="221"/>
    </location>
</feature>
<dbReference type="Proteomes" id="UP000187209">
    <property type="component" value="Unassembled WGS sequence"/>
</dbReference>
<gene>
    <name evidence="2" type="ORF">SteCoe_25119</name>
</gene>
<dbReference type="OrthoDB" id="324496at2759"/>
<dbReference type="AlphaFoldDB" id="A0A1R2BG07"/>
<organism evidence="2 3">
    <name type="scientific">Stentor coeruleus</name>
    <dbReference type="NCBI Taxonomy" id="5963"/>
    <lineage>
        <taxon>Eukaryota</taxon>
        <taxon>Sar</taxon>
        <taxon>Alveolata</taxon>
        <taxon>Ciliophora</taxon>
        <taxon>Postciliodesmatophora</taxon>
        <taxon>Heterotrichea</taxon>
        <taxon>Heterotrichida</taxon>
        <taxon>Stentoridae</taxon>
        <taxon>Stentor</taxon>
    </lineage>
</organism>